<organism evidence="1 2">
    <name type="scientific">Schistosoma mattheei</name>
    <dbReference type="NCBI Taxonomy" id="31246"/>
    <lineage>
        <taxon>Eukaryota</taxon>
        <taxon>Metazoa</taxon>
        <taxon>Spiralia</taxon>
        <taxon>Lophotrochozoa</taxon>
        <taxon>Platyhelminthes</taxon>
        <taxon>Trematoda</taxon>
        <taxon>Digenea</taxon>
        <taxon>Strigeidida</taxon>
        <taxon>Schistosomatoidea</taxon>
        <taxon>Schistosomatidae</taxon>
        <taxon>Schistosoma</taxon>
    </lineage>
</organism>
<accession>A0A183NDP8</accession>
<proteinExistence type="predicted"/>
<protein>
    <submittedName>
        <fullName evidence="1">Uncharacterized protein</fullName>
    </submittedName>
</protein>
<gene>
    <name evidence="1" type="ORF">SMTD_LOCUS234</name>
</gene>
<keyword evidence="2" id="KW-1185">Reference proteome</keyword>
<dbReference type="Proteomes" id="UP000269396">
    <property type="component" value="Unassembled WGS sequence"/>
</dbReference>
<dbReference type="EMBL" id="UZAL01000178">
    <property type="protein sequence ID" value="VDO68716.1"/>
    <property type="molecule type" value="Genomic_DNA"/>
</dbReference>
<evidence type="ECO:0000313" key="2">
    <source>
        <dbReference type="Proteomes" id="UP000269396"/>
    </source>
</evidence>
<evidence type="ECO:0000313" key="1">
    <source>
        <dbReference type="EMBL" id="VDO68716.1"/>
    </source>
</evidence>
<sequence length="98" mass="10614">MDGLDALDDLDFADNLIILSRTHQIMQIMTNSLAAASASEGLNIHKAGSEILKYSTEDTNPIALVEETPEEVKKFTYLGSITDEQGGSDEGVMRGLIK</sequence>
<name>A0A183NDP8_9TREM</name>
<reference evidence="1 2" key="1">
    <citation type="submission" date="2018-11" db="EMBL/GenBank/DDBJ databases">
        <authorList>
            <consortium name="Pathogen Informatics"/>
        </authorList>
    </citation>
    <scope>NUCLEOTIDE SEQUENCE [LARGE SCALE GENOMIC DNA]</scope>
    <source>
        <strain>Denwood</strain>
        <strain evidence="2">Zambia</strain>
    </source>
</reference>
<dbReference type="AlphaFoldDB" id="A0A183NDP8"/>